<proteinExistence type="predicted"/>
<reference evidence="1" key="1">
    <citation type="submission" date="2020-06" db="EMBL/GenBank/DDBJ databases">
        <title>Draft genome of Bugula neritina, a colonial animal packing powerful symbionts and potential medicines.</title>
        <authorList>
            <person name="Rayko M."/>
        </authorList>
    </citation>
    <scope>NUCLEOTIDE SEQUENCE [LARGE SCALE GENOMIC DNA]</scope>
    <source>
        <strain evidence="1">Kwan_BN1</strain>
    </source>
</reference>
<sequence>MLPCFYDPLYNLHFLRMSSFQPIKRPVTRLNTQQLKMNKDDATELSLLDGASARDDTIRPADGEVNAEKDGEIVAEQDVEIKADGDAKVMTTAEKLIMLTKFMLPLVITQMVPDAAEQVCLFSRF</sequence>
<evidence type="ECO:0000313" key="1">
    <source>
        <dbReference type="EMBL" id="KAF6040640.1"/>
    </source>
</evidence>
<dbReference type="EMBL" id="VXIV02000119">
    <property type="protein sequence ID" value="KAF6040640.1"/>
    <property type="molecule type" value="Genomic_DNA"/>
</dbReference>
<protein>
    <submittedName>
        <fullName evidence="1">Uncharacterized protein</fullName>
    </submittedName>
</protein>
<gene>
    <name evidence="1" type="ORF">EB796_001053</name>
</gene>
<keyword evidence="2" id="KW-1185">Reference proteome</keyword>
<organism evidence="1 2">
    <name type="scientific">Bugula neritina</name>
    <name type="common">Brown bryozoan</name>
    <name type="synonym">Sertularia neritina</name>
    <dbReference type="NCBI Taxonomy" id="10212"/>
    <lineage>
        <taxon>Eukaryota</taxon>
        <taxon>Metazoa</taxon>
        <taxon>Spiralia</taxon>
        <taxon>Lophotrochozoa</taxon>
        <taxon>Bryozoa</taxon>
        <taxon>Gymnolaemata</taxon>
        <taxon>Cheilostomatida</taxon>
        <taxon>Flustrina</taxon>
        <taxon>Buguloidea</taxon>
        <taxon>Bugulidae</taxon>
        <taxon>Bugula</taxon>
    </lineage>
</organism>
<comment type="caution">
    <text evidence="1">The sequence shown here is derived from an EMBL/GenBank/DDBJ whole genome shotgun (WGS) entry which is preliminary data.</text>
</comment>
<accession>A0A7J7KR19</accession>
<dbReference type="AlphaFoldDB" id="A0A7J7KR19"/>
<dbReference type="Proteomes" id="UP000593567">
    <property type="component" value="Unassembled WGS sequence"/>
</dbReference>
<name>A0A7J7KR19_BUGNE</name>
<evidence type="ECO:0000313" key="2">
    <source>
        <dbReference type="Proteomes" id="UP000593567"/>
    </source>
</evidence>